<accession>I3YEH7</accession>
<dbReference type="Pfam" id="PF05069">
    <property type="entry name" value="Phage_tail_S"/>
    <property type="match status" value="1"/>
</dbReference>
<dbReference type="STRING" id="765911.Thivi_3528"/>
<keyword evidence="2" id="KW-1185">Reference proteome</keyword>
<gene>
    <name evidence="1" type="ordered locus">Thivi_3528</name>
</gene>
<reference evidence="1 2" key="1">
    <citation type="submission" date="2012-06" db="EMBL/GenBank/DDBJ databases">
        <title>Complete sequence of Thiocystis violascens DSM 198.</title>
        <authorList>
            <consortium name="US DOE Joint Genome Institute"/>
            <person name="Lucas S."/>
            <person name="Han J."/>
            <person name="Lapidus A."/>
            <person name="Cheng J.-F."/>
            <person name="Goodwin L."/>
            <person name="Pitluck S."/>
            <person name="Peters L."/>
            <person name="Ovchinnikova G."/>
            <person name="Teshima H."/>
            <person name="Detter J.C."/>
            <person name="Han C."/>
            <person name="Tapia R."/>
            <person name="Land M."/>
            <person name="Hauser L."/>
            <person name="Kyrpides N."/>
            <person name="Ivanova N."/>
            <person name="Pagani I."/>
            <person name="Vogl K."/>
            <person name="Liu Z."/>
            <person name="Frigaard N.-U."/>
            <person name="Bryant D."/>
            <person name="Woyke T."/>
        </authorList>
    </citation>
    <scope>NUCLEOTIDE SEQUENCE [LARGE SCALE GENOMIC DNA]</scope>
    <source>
        <strain evidence="2">ATCC 17096 / DSM 198 / 6111</strain>
    </source>
</reference>
<protein>
    <submittedName>
        <fullName evidence="1">Phage virion morphogenesis protein, putative tail completion</fullName>
    </submittedName>
</protein>
<dbReference type="eggNOG" id="COG5005">
    <property type="taxonomic scope" value="Bacteria"/>
</dbReference>
<dbReference type="KEGG" id="tvi:Thivi_3528"/>
<dbReference type="RefSeq" id="WP_014779794.1">
    <property type="nucleotide sequence ID" value="NC_018012.1"/>
</dbReference>
<dbReference type="OrthoDB" id="2081253at2"/>
<dbReference type="Proteomes" id="UP000006062">
    <property type="component" value="Chromosome"/>
</dbReference>
<dbReference type="EMBL" id="CP003154">
    <property type="protein sequence ID" value="AFL75395.1"/>
    <property type="molecule type" value="Genomic_DNA"/>
</dbReference>
<proteinExistence type="predicted"/>
<evidence type="ECO:0000313" key="1">
    <source>
        <dbReference type="EMBL" id="AFL75395.1"/>
    </source>
</evidence>
<organism evidence="1 2">
    <name type="scientific">Thiocystis violascens (strain ATCC 17096 / DSM 198 / 6111)</name>
    <name type="common">Chromatium violascens</name>
    <dbReference type="NCBI Taxonomy" id="765911"/>
    <lineage>
        <taxon>Bacteria</taxon>
        <taxon>Pseudomonadati</taxon>
        <taxon>Pseudomonadota</taxon>
        <taxon>Gammaproteobacteria</taxon>
        <taxon>Chromatiales</taxon>
        <taxon>Chromatiaceae</taxon>
        <taxon>Thiocystis</taxon>
    </lineage>
</organism>
<dbReference type="AlphaFoldDB" id="I3YEH7"/>
<evidence type="ECO:0000313" key="2">
    <source>
        <dbReference type="Proteomes" id="UP000006062"/>
    </source>
</evidence>
<dbReference type="HOGENOM" id="CLU_1413625_0_0_6"/>
<dbReference type="InterPro" id="IPR006522">
    <property type="entry name" value="Phage_virion_morphogenesis"/>
</dbReference>
<dbReference type="NCBIfam" id="TIGR01635">
    <property type="entry name" value="tail_comp_S"/>
    <property type="match status" value="1"/>
</dbReference>
<name>I3YEH7_THIV6</name>
<sequence length="180" mass="19681">MTGARQPFSVEIDLGDVTERLRALTARVGAPREALREIGEILQQSTQQRFATETDPSGRRWAENSDVTLLRALGGRGQSRRRTAGGGRTLTASGQRALAGKKILTRRGFLGDTIRDQLDADGRGVAVGTNRKYGAMMQFGGTQAQHPHLWGDIPARPFLGISTDDRARILEILDDYLGRP</sequence>